<name>A0ACC2U0S7_9FUNG</name>
<keyword evidence="2" id="KW-1185">Reference proteome</keyword>
<accession>A0ACC2U0S7</accession>
<sequence length="354" mass="39183">MIRPMRLSNIFSKNYSLLSIKNCYVTQSLMKSQPRQSRTRLCKTMDDSLSADFGVDVGFDLSAFGNYQLVVPQRLKMGVDEVKVDQLIPSTINKPPYAYTKEPRVWCTEISIKNHDSIAKMRASGRLARNTLELARSLCIPEKTTLEIDYILRKFILDAGAYPSPLNYMGFPNSVCTSVNNVICHGIPDERPLKSGDIINVDITVFLNGVHGDTSATFLVGEVDSKGRDLVEHTKCALDLGLLACGPYVPFSEIGRVIDRYASKHGYSVSKELTGHGIGAQFHEAPLIFHHENNEEGIMKPGMTFTVEPILCQGVATSSLWPDGWTIVTEDGGRSAQFEHTILITHDGIEILTG</sequence>
<comment type="caution">
    <text evidence="1">The sequence shown here is derived from an EMBL/GenBank/DDBJ whole genome shotgun (WGS) entry which is preliminary data.</text>
</comment>
<reference evidence="1" key="1">
    <citation type="submission" date="2022-04" db="EMBL/GenBank/DDBJ databases">
        <title>Genome of the entomopathogenic fungus Entomophthora muscae.</title>
        <authorList>
            <person name="Elya C."/>
            <person name="Lovett B.R."/>
            <person name="Lee E."/>
            <person name="Macias A.M."/>
            <person name="Hajek A.E."/>
            <person name="De Bivort B.L."/>
            <person name="Kasson M.T."/>
            <person name="De Fine Licht H.H."/>
            <person name="Stajich J.E."/>
        </authorList>
    </citation>
    <scope>NUCLEOTIDE SEQUENCE</scope>
    <source>
        <strain evidence="1">Berkeley</strain>
    </source>
</reference>
<proteinExistence type="predicted"/>
<dbReference type="EMBL" id="QTSX02001551">
    <property type="protein sequence ID" value="KAJ9080497.1"/>
    <property type="molecule type" value="Genomic_DNA"/>
</dbReference>
<evidence type="ECO:0000313" key="2">
    <source>
        <dbReference type="Proteomes" id="UP001165960"/>
    </source>
</evidence>
<evidence type="ECO:0000313" key="1">
    <source>
        <dbReference type="EMBL" id="KAJ9080497.1"/>
    </source>
</evidence>
<gene>
    <name evidence="1" type="ORF">DSO57_1024322</name>
</gene>
<dbReference type="Proteomes" id="UP001165960">
    <property type="component" value="Unassembled WGS sequence"/>
</dbReference>
<protein>
    <submittedName>
        <fullName evidence="1">Uncharacterized protein</fullName>
    </submittedName>
</protein>
<organism evidence="1 2">
    <name type="scientific">Entomophthora muscae</name>
    <dbReference type="NCBI Taxonomy" id="34485"/>
    <lineage>
        <taxon>Eukaryota</taxon>
        <taxon>Fungi</taxon>
        <taxon>Fungi incertae sedis</taxon>
        <taxon>Zoopagomycota</taxon>
        <taxon>Entomophthoromycotina</taxon>
        <taxon>Entomophthoromycetes</taxon>
        <taxon>Entomophthorales</taxon>
        <taxon>Entomophthoraceae</taxon>
        <taxon>Entomophthora</taxon>
    </lineage>
</organism>